<dbReference type="Proteomes" id="UP000659061">
    <property type="component" value="Unassembled WGS sequence"/>
</dbReference>
<dbReference type="EMBL" id="JACWMT010000002">
    <property type="protein sequence ID" value="MBD1270482.1"/>
    <property type="molecule type" value="Genomic_DNA"/>
</dbReference>
<dbReference type="InterPro" id="IPR016181">
    <property type="entry name" value="Acyl_CoA_acyltransferase"/>
</dbReference>
<dbReference type="PANTHER" id="PTHR43792">
    <property type="entry name" value="GNAT FAMILY, PUTATIVE (AFU_ORTHOLOGUE AFUA_3G00765)-RELATED-RELATED"/>
    <property type="match status" value="1"/>
</dbReference>
<evidence type="ECO:0000259" key="1">
    <source>
        <dbReference type="PROSITE" id="PS51186"/>
    </source>
</evidence>
<comment type="caution">
    <text evidence="3">The sequence shown here is derived from an EMBL/GenBank/DDBJ whole genome shotgun (WGS) entry which is preliminary data.</text>
</comment>
<dbReference type="EMBL" id="JACWMT010000003">
    <property type="protein sequence ID" value="MBD1271386.1"/>
    <property type="molecule type" value="Genomic_DNA"/>
</dbReference>
<accession>A0A8I0KHV8</accession>
<evidence type="ECO:0000313" key="4">
    <source>
        <dbReference type="Proteomes" id="UP000659061"/>
    </source>
</evidence>
<dbReference type="AlphaFoldDB" id="A0A8I0KHV8"/>
<feature type="domain" description="N-acetyltransferase" evidence="1">
    <location>
        <begin position="9"/>
        <end position="165"/>
    </location>
</feature>
<dbReference type="InterPro" id="IPR051531">
    <property type="entry name" value="N-acetyltransferase"/>
</dbReference>
<evidence type="ECO:0000313" key="3">
    <source>
        <dbReference type="EMBL" id="MBD1271386.1"/>
    </source>
</evidence>
<dbReference type="Pfam" id="PF13302">
    <property type="entry name" value="Acetyltransf_3"/>
    <property type="match status" value="1"/>
</dbReference>
<evidence type="ECO:0000313" key="2">
    <source>
        <dbReference type="EMBL" id="MBD1270482.1"/>
    </source>
</evidence>
<proteinExistence type="predicted"/>
<dbReference type="GO" id="GO:0016747">
    <property type="term" value="F:acyltransferase activity, transferring groups other than amino-acyl groups"/>
    <property type="evidence" value="ECO:0007669"/>
    <property type="project" value="InterPro"/>
</dbReference>
<dbReference type="PROSITE" id="PS51186">
    <property type="entry name" value="GNAT"/>
    <property type="match status" value="1"/>
</dbReference>
<dbReference type="InterPro" id="IPR000182">
    <property type="entry name" value="GNAT_dom"/>
</dbReference>
<dbReference type="PANTHER" id="PTHR43792:SF13">
    <property type="entry name" value="ACETYLTRANSFERASE"/>
    <property type="match status" value="1"/>
</dbReference>
<gene>
    <name evidence="2" type="ORF">IDH50_09595</name>
    <name evidence="3" type="ORF">IDH50_14165</name>
</gene>
<name>A0A8I0KHV8_9ACTN</name>
<dbReference type="Gene3D" id="3.40.630.30">
    <property type="match status" value="1"/>
</dbReference>
<protein>
    <submittedName>
        <fullName evidence="3">GNAT family N-acetyltransferase</fullName>
    </submittedName>
</protein>
<dbReference type="SUPFAM" id="SSF55729">
    <property type="entry name" value="Acyl-CoA N-acyltransferases (Nat)"/>
    <property type="match status" value="1"/>
</dbReference>
<sequence>MSLVRVPRDVLRALGCGDLESAERLSGIKLTTYIGGPDCRWLWALRADQIARTPADHVWVTRLVVDQRTGAVVGLAGFHGAPDERGMVELGYRIDPDRRRLGHARAALEIILDVARGDPRVAVVRATVSPDNRPSRALLDQYGFVEVGEQWDEEDGLETILEIPA</sequence>
<reference evidence="3" key="1">
    <citation type="submission" date="2020-09" db="EMBL/GenBank/DDBJ databases">
        <title>Novel species in genus Aeromicrobium.</title>
        <authorList>
            <person name="Zhang G."/>
        </authorList>
    </citation>
    <scope>NUCLEOTIDE SEQUENCE</scope>
    <source>
        <strain evidence="3">SSW1-57</strain>
    </source>
</reference>
<organism evidence="3 4">
    <name type="scientific">Aeromicrobium tamlense</name>
    <dbReference type="NCBI Taxonomy" id="375541"/>
    <lineage>
        <taxon>Bacteria</taxon>
        <taxon>Bacillati</taxon>
        <taxon>Actinomycetota</taxon>
        <taxon>Actinomycetes</taxon>
        <taxon>Propionibacteriales</taxon>
        <taxon>Nocardioidaceae</taxon>
        <taxon>Aeromicrobium</taxon>
    </lineage>
</organism>
<keyword evidence="3" id="KW-0808">Transferase</keyword>